<dbReference type="Proteomes" id="UP000281549">
    <property type="component" value="Unassembled WGS sequence"/>
</dbReference>
<sequence length="159" mass="17878">MVSNSEHCISVNDLENSKAKVANRSFIDIKGIESIHIKINNVLYNLVNGLHIPDVTSSLFGIKNLVSCTGLKILLNKNIGEAFDILGNSCTIGIQKGHLYYLHHSCIKSESAHLPFGVHFYYVNIARQQINDRNSIQLCATILNKIYRYKEQGYEISIL</sequence>
<dbReference type="AlphaFoldDB" id="A0A4P9YJN1"/>
<reference evidence="2" key="1">
    <citation type="journal article" date="2018" name="Nat. Microbiol.">
        <title>Leveraging single-cell genomics to expand the fungal tree of life.</title>
        <authorList>
            <person name="Ahrendt S.R."/>
            <person name="Quandt C.A."/>
            <person name="Ciobanu D."/>
            <person name="Clum A."/>
            <person name="Salamov A."/>
            <person name="Andreopoulos B."/>
            <person name="Cheng J.F."/>
            <person name="Woyke T."/>
            <person name="Pelin A."/>
            <person name="Henrissat B."/>
            <person name="Reynolds N.K."/>
            <person name="Benny G.L."/>
            <person name="Smith M.E."/>
            <person name="James T.Y."/>
            <person name="Grigoriev I.V."/>
        </authorList>
    </citation>
    <scope>NUCLEOTIDE SEQUENCE [LARGE SCALE GENOMIC DNA]</scope>
    <source>
        <strain evidence="2">CSF55</strain>
    </source>
</reference>
<organism evidence="1 2">
    <name type="scientific">Rozella allomycis (strain CSF55)</name>
    <dbReference type="NCBI Taxonomy" id="988480"/>
    <lineage>
        <taxon>Eukaryota</taxon>
        <taxon>Fungi</taxon>
        <taxon>Fungi incertae sedis</taxon>
        <taxon>Cryptomycota</taxon>
        <taxon>Cryptomycota incertae sedis</taxon>
        <taxon>Rozella</taxon>
    </lineage>
</organism>
<name>A0A4P9YJN1_ROZAC</name>
<proteinExistence type="predicted"/>
<evidence type="ECO:0000313" key="2">
    <source>
        <dbReference type="Proteomes" id="UP000281549"/>
    </source>
</evidence>
<dbReference type="EMBL" id="ML005308">
    <property type="protein sequence ID" value="RKP19051.1"/>
    <property type="molecule type" value="Genomic_DNA"/>
</dbReference>
<protein>
    <submittedName>
        <fullName evidence="1">Uncharacterized protein</fullName>
    </submittedName>
</protein>
<accession>A0A4P9YJN1</accession>
<evidence type="ECO:0000313" key="1">
    <source>
        <dbReference type="EMBL" id="RKP19051.1"/>
    </source>
</evidence>
<gene>
    <name evidence="1" type="ORF">ROZALSC1DRAFT_29312</name>
</gene>